<dbReference type="Proteomes" id="UP000766336">
    <property type="component" value="Unassembled WGS sequence"/>
</dbReference>
<proteinExistence type="predicted"/>
<name>A0ABS5QJX0_9PROT</name>
<feature type="compositionally biased region" description="Basic residues" evidence="1">
    <location>
        <begin position="8"/>
        <end position="24"/>
    </location>
</feature>
<dbReference type="EMBL" id="JAHCDA010000006">
    <property type="protein sequence ID" value="MBS7813761.1"/>
    <property type="molecule type" value="Genomic_DNA"/>
</dbReference>
<feature type="domain" description="Ribosomal RNA methyltransferase FtsJ" evidence="2">
    <location>
        <begin position="210"/>
        <end position="293"/>
    </location>
</feature>
<dbReference type="Gene3D" id="3.40.50.150">
    <property type="entry name" value="Vaccinia Virus protein VP39"/>
    <property type="match status" value="1"/>
</dbReference>
<dbReference type="SUPFAM" id="SSF53335">
    <property type="entry name" value="S-adenosyl-L-methionine-dependent methyltransferases"/>
    <property type="match status" value="1"/>
</dbReference>
<dbReference type="InterPro" id="IPR002877">
    <property type="entry name" value="RNA_MeTrfase_FtsJ_dom"/>
</dbReference>
<sequence length="357" mass="38585">MEPAAGLPRRRHPRRGHGALRRRGALPRLHRHLARPRGADRRHAADGRLGAARRGGVAPVIAAAYLADEGLEQPLAEELARSGRSISSWHGRLALSPEPPAPAAWALDVWDAPRVIEAPSVKLAADGLRAIQRNWSLVPGEAHHRRAALIEERLPPVKGRALAFPEPAPTGHLGGWTLLTGDTILASPTKSSPFPGGAPRFVEDREGPPSRAYLKLWEGLTRIGRHPGPGETCLDLGASPGGWTWALARLGAGVTAVDKAPIDARVMAMPGVSWRQESAFGLAPEPVDWLFSDVICYPKRLLGLVGRWQGFAKNFFCSVKFQGETDHDIAAEFTAIPGARLFHSAHNKHELTFVLLG</sequence>
<evidence type="ECO:0000256" key="1">
    <source>
        <dbReference type="SAM" id="MobiDB-lite"/>
    </source>
</evidence>
<evidence type="ECO:0000313" key="3">
    <source>
        <dbReference type="EMBL" id="MBS7813761.1"/>
    </source>
</evidence>
<organism evidence="3 4">
    <name type="scientific">Roseococcus pinisoli</name>
    <dbReference type="NCBI Taxonomy" id="2835040"/>
    <lineage>
        <taxon>Bacteria</taxon>
        <taxon>Pseudomonadati</taxon>
        <taxon>Pseudomonadota</taxon>
        <taxon>Alphaproteobacteria</taxon>
        <taxon>Acetobacterales</taxon>
        <taxon>Roseomonadaceae</taxon>
        <taxon>Roseococcus</taxon>
    </lineage>
</organism>
<dbReference type="InterPro" id="IPR029063">
    <property type="entry name" value="SAM-dependent_MTases_sf"/>
</dbReference>
<dbReference type="PANTHER" id="PTHR37524:SF2">
    <property type="entry name" value="RIBOSOMAL RNA METHYLTRANSFERASE FTSJ DOMAIN-CONTAINING PROTEIN"/>
    <property type="match status" value="1"/>
</dbReference>
<evidence type="ECO:0000313" key="4">
    <source>
        <dbReference type="Proteomes" id="UP000766336"/>
    </source>
</evidence>
<dbReference type="Pfam" id="PF01728">
    <property type="entry name" value="FtsJ"/>
    <property type="match status" value="1"/>
</dbReference>
<keyword evidence="4" id="KW-1185">Reference proteome</keyword>
<evidence type="ECO:0000259" key="2">
    <source>
        <dbReference type="Pfam" id="PF01728"/>
    </source>
</evidence>
<dbReference type="PANTHER" id="PTHR37524">
    <property type="entry name" value="RIBOSOMAL RNA LARGE SUBUNIT METHYLTRANSFERASE M"/>
    <property type="match status" value="1"/>
</dbReference>
<protein>
    <recommendedName>
        <fullName evidence="2">Ribosomal RNA methyltransferase FtsJ domain-containing protein</fullName>
    </recommendedName>
</protein>
<comment type="caution">
    <text evidence="3">The sequence shown here is derived from an EMBL/GenBank/DDBJ whole genome shotgun (WGS) entry which is preliminary data.</text>
</comment>
<accession>A0ABS5QJX0</accession>
<feature type="region of interest" description="Disordered" evidence="1">
    <location>
        <begin position="1"/>
        <end position="24"/>
    </location>
</feature>
<gene>
    <name evidence="3" type="ORF">KHU32_22670</name>
</gene>
<reference evidence="3 4" key="1">
    <citation type="submission" date="2021-05" db="EMBL/GenBank/DDBJ databases">
        <title>Roseococcus sp. XZZS9, whole genome shotgun sequencing project.</title>
        <authorList>
            <person name="Zhao G."/>
            <person name="Shen L."/>
        </authorList>
    </citation>
    <scope>NUCLEOTIDE SEQUENCE [LARGE SCALE GENOMIC DNA]</scope>
    <source>
        <strain evidence="3 4">XZZS9</strain>
    </source>
</reference>